<evidence type="ECO:0000313" key="2">
    <source>
        <dbReference type="EMBL" id="KAK1624573.1"/>
    </source>
</evidence>
<proteinExistence type="predicted"/>
<dbReference type="Proteomes" id="UP001243989">
    <property type="component" value="Unassembled WGS sequence"/>
</dbReference>
<sequence length="160" mass="17209">MDAAWLFLWLSYIWEAIPNLVYRASKSVRSTIIPAIRVPCPACRSHGLSPSSSSSSSSPFFPGSHRPNASCKNRLAIAMAICRHILTFSLLPSSRLLCRCIIRLARSVVHVRSSIQAHAALPSSPSSAVSPALSTSMLVTVAAPPPLLFYVTSSAHKKAL</sequence>
<dbReference type="GeneID" id="85476132"/>
<name>A0AAJ0ECC5_9PEZI</name>
<gene>
    <name evidence="2" type="ORF">BDP81DRAFT_437878</name>
</gene>
<keyword evidence="1" id="KW-0732">Signal</keyword>
<dbReference type="RefSeq" id="XP_060440568.1">
    <property type="nucleotide sequence ID" value="XM_060591270.1"/>
</dbReference>
<comment type="caution">
    <text evidence="2">The sequence shown here is derived from an EMBL/GenBank/DDBJ whole genome shotgun (WGS) entry which is preliminary data.</text>
</comment>
<organism evidence="2 3">
    <name type="scientific">Colletotrichum phormii</name>
    <dbReference type="NCBI Taxonomy" id="359342"/>
    <lineage>
        <taxon>Eukaryota</taxon>
        <taxon>Fungi</taxon>
        <taxon>Dikarya</taxon>
        <taxon>Ascomycota</taxon>
        <taxon>Pezizomycotina</taxon>
        <taxon>Sordariomycetes</taxon>
        <taxon>Hypocreomycetidae</taxon>
        <taxon>Glomerellales</taxon>
        <taxon>Glomerellaceae</taxon>
        <taxon>Colletotrichum</taxon>
        <taxon>Colletotrichum acutatum species complex</taxon>
    </lineage>
</organism>
<protein>
    <recommendedName>
        <fullName evidence="4">Secreted protein</fullName>
    </recommendedName>
</protein>
<evidence type="ECO:0008006" key="4">
    <source>
        <dbReference type="Google" id="ProtNLM"/>
    </source>
</evidence>
<dbReference type="AlphaFoldDB" id="A0AAJ0ECC5"/>
<reference evidence="2" key="1">
    <citation type="submission" date="2021-06" db="EMBL/GenBank/DDBJ databases">
        <title>Comparative genomics, transcriptomics and evolutionary studies reveal genomic signatures of adaptation to plant cell wall in hemibiotrophic fungi.</title>
        <authorList>
            <consortium name="DOE Joint Genome Institute"/>
            <person name="Baroncelli R."/>
            <person name="Diaz J.F."/>
            <person name="Benocci T."/>
            <person name="Peng M."/>
            <person name="Battaglia E."/>
            <person name="Haridas S."/>
            <person name="Andreopoulos W."/>
            <person name="Labutti K."/>
            <person name="Pangilinan J."/>
            <person name="Floch G.L."/>
            <person name="Makela M.R."/>
            <person name="Henrissat B."/>
            <person name="Grigoriev I.V."/>
            <person name="Crouch J.A."/>
            <person name="De Vries R.P."/>
            <person name="Sukno S.A."/>
            <person name="Thon M.R."/>
        </authorList>
    </citation>
    <scope>NUCLEOTIDE SEQUENCE</scope>
    <source>
        <strain evidence="2">CBS 102054</strain>
    </source>
</reference>
<feature type="signal peptide" evidence="1">
    <location>
        <begin position="1"/>
        <end position="16"/>
    </location>
</feature>
<feature type="chain" id="PRO_5042530873" description="Secreted protein" evidence="1">
    <location>
        <begin position="17"/>
        <end position="160"/>
    </location>
</feature>
<keyword evidence="3" id="KW-1185">Reference proteome</keyword>
<evidence type="ECO:0000256" key="1">
    <source>
        <dbReference type="SAM" id="SignalP"/>
    </source>
</evidence>
<dbReference type="EMBL" id="JAHMHQ010000024">
    <property type="protein sequence ID" value="KAK1624573.1"/>
    <property type="molecule type" value="Genomic_DNA"/>
</dbReference>
<evidence type="ECO:0000313" key="3">
    <source>
        <dbReference type="Proteomes" id="UP001243989"/>
    </source>
</evidence>
<accession>A0AAJ0ECC5</accession>